<keyword evidence="2" id="KW-1185">Reference proteome</keyword>
<reference evidence="1 2" key="1">
    <citation type="submission" date="2022-10" db="EMBL/GenBank/DDBJ databases">
        <title>Comparative genomics and taxonomic characterization of three novel marine species of genus Reichenbachiella exhibiting antioxidant and polysaccharide degradation activities.</title>
        <authorList>
            <person name="Muhammad N."/>
            <person name="Lee Y.-J."/>
            <person name="Ko J."/>
            <person name="Kim S.-G."/>
        </authorList>
    </citation>
    <scope>NUCLEOTIDE SEQUENCE [LARGE SCALE GENOMIC DNA]</scope>
    <source>
        <strain evidence="1 2">ABR2-5</strain>
    </source>
</reference>
<dbReference type="RefSeq" id="WP_264137826.1">
    <property type="nucleotide sequence ID" value="NZ_JAOYOD010000001.1"/>
</dbReference>
<sequence length="139" mass="16569">MDNTPLCLSCNRPLVGRIGKKFCDAQCRNSYHNQHKRPDEKYMQEVNSRLRQNRRILRDLCPEGKATVRRDILEALHFDFNQFTSIYPTQKGVYYLCYDYGYMPIVQNSTQTGHPTQKVLIIQKQDFMNQPFDPWKYLK</sequence>
<dbReference type="EMBL" id="JAOYOD010000001">
    <property type="protein sequence ID" value="MCV9386998.1"/>
    <property type="molecule type" value="Genomic_DNA"/>
</dbReference>
<accession>A0ABT3CUT4</accession>
<evidence type="ECO:0008006" key="3">
    <source>
        <dbReference type="Google" id="ProtNLM"/>
    </source>
</evidence>
<evidence type="ECO:0000313" key="2">
    <source>
        <dbReference type="Proteomes" id="UP001300692"/>
    </source>
</evidence>
<proteinExistence type="predicted"/>
<gene>
    <name evidence="1" type="ORF">N7U62_10010</name>
</gene>
<evidence type="ECO:0000313" key="1">
    <source>
        <dbReference type="EMBL" id="MCV9386998.1"/>
    </source>
</evidence>
<dbReference type="Proteomes" id="UP001300692">
    <property type="component" value="Unassembled WGS sequence"/>
</dbReference>
<name>A0ABT3CUT4_9BACT</name>
<organism evidence="1 2">
    <name type="scientific">Reichenbachiella ulvae</name>
    <dbReference type="NCBI Taxonomy" id="2980104"/>
    <lineage>
        <taxon>Bacteria</taxon>
        <taxon>Pseudomonadati</taxon>
        <taxon>Bacteroidota</taxon>
        <taxon>Cytophagia</taxon>
        <taxon>Cytophagales</taxon>
        <taxon>Reichenbachiellaceae</taxon>
        <taxon>Reichenbachiella</taxon>
    </lineage>
</organism>
<comment type="caution">
    <text evidence="1">The sequence shown here is derived from an EMBL/GenBank/DDBJ whole genome shotgun (WGS) entry which is preliminary data.</text>
</comment>
<protein>
    <recommendedName>
        <fullName evidence="3">DUF2116 family Zn-ribbon domain-containing protein</fullName>
    </recommendedName>
</protein>